<dbReference type="CDD" id="cd17470">
    <property type="entry name" value="T3SS_Flik_C"/>
    <property type="match status" value="1"/>
</dbReference>
<keyword evidence="3" id="KW-0969">Cilium</keyword>
<feature type="compositionally biased region" description="Basic and acidic residues" evidence="1">
    <location>
        <begin position="42"/>
        <end position="58"/>
    </location>
</feature>
<feature type="domain" description="Flagellar hook-length control protein-like C-terminal" evidence="2">
    <location>
        <begin position="376"/>
        <end position="455"/>
    </location>
</feature>
<keyword evidence="3" id="KW-0966">Cell projection</keyword>
<dbReference type="Proteomes" id="UP001595548">
    <property type="component" value="Unassembled WGS sequence"/>
</dbReference>
<sequence>MATNEPTLLSMLLRPQGAVQSSQSRADASRDAQLFSESLDTAYRDQRTSRSDVSERSSNRSAAQSDSQLRNDQRSQRLAGNNDRRTAHLDERAQARERAADLAQSRSSSAESQDRLSARQREALDRLEPEQREAIEALPPAKQAQVLDELADSAENGLSDDSLSAILDGLDPQLREQLLALMQSLTDQATAGAQTETLLTQVEQASEAGQIPPELAAWLSDQLKAGAKTAGQGVESVSARLEAMQTSLKQALASVSTAPAAPGASIAKEGSAALGGLMEQSTTQQAANGQPVFAKEMLTSLDGQREQGALLETAKLHNLLAGRGESVDRPTAGSITTLTESLGLANRTVATPAAPKMAAQVLPGFNQSGWGDAVGQKVLWMAKQNITSADMRLDPPDLGTIHVRVSIQNDQAHVSFTSAQPVVREALDQHSARLREMLTEQGMTSVDVDVSDQRSFAESDPRAGGDEGARHSSGWSAGGSDGDAEDELGAAANLTQLGTVSLIDHYA</sequence>
<dbReference type="InterPro" id="IPR038610">
    <property type="entry name" value="FliK-like_C_sf"/>
</dbReference>
<reference evidence="4" key="1">
    <citation type="journal article" date="2019" name="Int. J. Syst. Evol. Microbiol.">
        <title>The Global Catalogue of Microorganisms (GCM) 10K type strain sequencing project: providing services to taxonomists for standard genome sequencing and annotation.</title>
        <authorList>
            <consortium name="The Broad Institute Genomics Platform"/>
            <consortium name="The Broad Institute Genome Sequencing Center for Infectious Disease"/>
            <person name="Wu L."/>
            <person name="Ma J."/>
        </authorList>
    </citation>
    <scope>NUCLEOTIDE SEQUENCE [LARGE SCALE GENOMIC DNA]</scope>
    <source>
        <strain evidence="4">KCTC 52141</strain>
    </source>
</reference>
<dbReference type="Pfam" id="PF02120">
    <property type="entry name" value="Flg_hook"/>
    <property type="match status" value="1"/>
</dbReference>
<evidence type="ECO:0000259" key="2">
    <source>
        <dbReference type="Pfam" id="PF02120"/>
    </source>
</evidence>
<feature type="compositionally biased region" description="Basic and acidic residues" evidence="1">
    <location>
        <begin position="451"/>
        <end position="470"/>
    </location>
</feature>
<name>A0ABV7HMM9_9GAMM</name>
<accession>A0ABV7HMM9</accession>
<evidence type="ECO:0000256" key="1">
    <source>
        <dbReference type="SAM" id="MobiDB-lite"/>
    </source>
</evidence>
<evidence type="ECO:0000313" key="3">
    <source>
        <dbReference type="EMBL" id="MFC3155115.1"/>
    </source>
</evidence>
<dbReference type="PANTHER" id="PTHR37533:SF2">
    <property type="entry name" value="FLAGELLAR HOOK-LENGTH CONTROL PROTEIN"/>
    <property type="match status" value="1"/>
</dbReference>
<feature type="compositionally biased region" description="Basic and acidic residues" evidence="1">
    <location>
        <begin position="82"/>
        <end position="100"/>
    </location>
</feature>
<organism evidence="3 4">
    <name type="scientific">Gilvimarinus japonicus</name>
    <dbReference type="NCBI Taxonomy" id="1796469"/>
    <lineage>
        <taxon>Bacteria</taxon>
        <taxon>Pseudomonadati</taxon>
        <taxon>Pseudomonadota</taxon>
        <taxon>Gammaproteobacteria</taxon>
        <taxon>Cellvibrionales</taxon>
        <taxon>Cellvibrionaceae</taxon>
        <taxon>Gilvimarinus</taxon>
    </lineage>
</organism>
<feature type="region of interest" description="Disordered" evidence="1">
    <location>
        <begin position="443"/>
        <end position="490"/>
    </location>
</feature>
<dbReference type="InterPro" id="IPR021136">
    <property type="entry name" value="Flagellar_hook_control-like_C"/>
</dbReference>
<dbReference type="InterPro" id="IPR052563">
    <property type="entry name" value="FliK"/>
</dbReference>
<dbReference type="PANTHER" id="PTHR37533">
    <property type="entry name" value="FLAGELLAR HOOK-LENGTH CONTROL PROTEIN"/>
    <property type="match status" value="1"/>
</dbReference>
<keyword evidence="3" id="KW-0282">Flagellum</keyword>
<evidence type="ECO:0000313" key="4">
    <source>
        <dbReference type="Proteomes" id="UP001595548"/>
    </source>
</evidence>
<feature type="region of interest" description="Disordered" evidence="1">
    <location>
        <begin position="1"/>
        <end position="120"/>
    </location>
</feature>
<gene>
    <name evidence="3" type="ORF">ACFOEB_07870</name>
</gene>
<dbReference type="RefSeq" id="WP_382415671.1">
    <property type="nucleotide sequence ID" value="NZ_AP031500.1"/>
</dbReference>
<protein>
    <submittedName>
        <fullName evidence="3">Flagellar hook-length control protein FliK</fullName>
    </submittedName>
</protein>
<dbReference type="Gene3D" id="3.30.750.140">
    <property type="match status" value="1"/>
</dbReference>
<feature type="compositionally biased region" description="Polar residues" evidence="1">
    <location>
        <begin position="59"/>
        <end position="68"/>
    </location>
</feature>
<dbReference type="EMBL" id="JBHRTL010000006">
    <property type="protein sequence ID" value="MFC3155115.1"/>
    <property type="molecule type" value="Genomic_DNA"/>
</dbReference>
<proteinExistence type="predicted"/>
<comment type="caution">
    <text evidence="3">The sequence shown here is derived from an EMBL/GenBank/DDBJ whole genome shotgun (WGS) entry which is preliminary data.</text>
</comment>
<keyword evidence="4" id="KW-1185">Reference proteome</keyword>